<evidence type="ECO:0000256" key="4">
    <source>
        <dbReference type="ARBA" id="ARBA00022670"/>
    </source>
</evidence>
<name>A0A8H7DBZ6_9AGAR</name>
<evidence type="ECO:0000256" key="1">
    <source>
        <dbReference type="ARBA" id="ARBA00009431"/>
    </source>
</evidence>
<keyword evidence="4" id="KW-0645">Protease</keyword>
<dbReference type="PANTHER" id="PTHR11802">
    <property type="entry name" value="SERINE PROTEASE FAMILY S10 SERINE CARBOXYPEPTIDASE"/>
    <property type="match status" value="1"/>
</dbReference>
<sequence length="281" mass="30547">MGVTDCDCAADDVVMWINGGPGCSTAMGLLMELRPVQLDMKNASTNGTVGNPHSWDSEANIYLDRSSYAHFGETVETTEDASKNIYTFISLFFESFEHFKGSALHLSGESYENRAATSPYSRVTSTTQNQLPTAAGRRTPNLQSVLIRNGITDISILYPGRYDAECGVGALKVPEHKHLGPDEGYCNPPSPEHLRHLQRPHQPLLQHAVPALTELPGVDPHQGNFSACTSDVGRLFNARPAGQAGRPDAIPTDCGSFPYVPYGKPEEALVLLSAWLHGRQL</sequence>
<evidence type="ECO:0000256" key="2">
    <source>
        <dbReference type="ARBA" id="ARBA00012446"/>
    </source>
</evidence>
<keyword evidence="8" id="KW-1185">Reference proteome</keyword>
<dbReference type="GO" id="GO:0004185">
    <property type="term" value="F:serine-type carboxypeptidase activity"/>
    <property type="evidence" value="ECO:0007669"/>
    <property type="project" value="UniProtKB-EC"/>
</dbReference>
<evidence type="ECO:0000256" key="6">
    <source>
        <dbReference type="ARBA" id="ARBA00023180"/>
    </source>
</evidence>
<keyword evidence="5" id="KW-0378">Hydrolase</keyword>
<evidence type="ECO:0000313" key="8">
    <source>
        <dbReference type="Proteomes" id="UP000623467"/>
    </source>
</evidence>
<protein>
    <recommendedName>
        <fullName evidence="2">carboxypeptidase C</fullName>
        <ecNumber evidence="2">3.4.16.5</ecNumber>
    </recommendedName>
</protein>
<evidence type="ECO:0000313" key="7">
    <source>
        <dbReference type="EMBL" id="KAF7366493.1"/>
    </source>
</evidence>
<dbReference type="Gene3D" id="3.40.50.1820">
    <property type="entry name" value="alpha/beta hydrolase"/>
    <property type="match status" value="1"/>
</dbReference>
<evidence type="ECO:0000256" key="3">
    <source>
        <dbReference type="ARBA" id="ARBA00022645"/>
    </source>
</evidence>
<keyword evidence="6" id="KW-0325">Glycoprotein</keyword>
<accession>A0A8H7DBZ6</accession>
<dbReference type="EC" id="3.4.16.5" evidence="2"/>
<comment type="similarity">
    <text evidence="1">Belongs to the peptidase S10 family.</text>
</comment>
<gene>
    <name evidence="7" type="ORF">MSAN_00906500</name>
</gene>
<dbReference type="EMBL" id="JACAZH010000006">
    <property type="protein sequence ID" value="KAF7366493.1"/>
    <property type="molecule type" value="Genomic_DNA"/>
</dbReference>
<dbReference type="InterPro" id="IPR001563">
    <property type="entry name" value="Peptidase_S10"/>
</dbReference>
<comment type="caution">
    <text evidence="7">The sequence shown here is derived from an EMBL/GenBank/DDBJ whole genome shotgun (WGS) entry which is preliminary data.</text>
</comment>
<proteinExistence type="inferred from homology"/>
<dbReference type="PANTHER" id="PTHR11802:SF113">
    <property type="entry name" value="SERINE CARBOXYPEPTIDASE CTSA-4.1"/>
    <property type="match status" value="1"/>
</dbReference>
<dbReference type="Proteomes" id="UP000623467">
    <property type="component" value="Unassembled WGS sequence"/>
</dbReference>
<evidence type="ECO:0000256" key="5">
    <source>
        <dbReference type="ARBA" id="ARBA00022801"/>
    </source>
</evidence>
<dbReference type="AlphaFoldDB" id="A0A8H7DBZ6"/>
<dbReference type="InterPro" id="IPR029058">
    <property type="entry name" value="AB_hydrolase_fold"/>
</dbReference>
<reference evidence="7" key="1">
    <citation type="submission" date="2020-05" db="EMBL/GenBank/DDBJ databases">
        <title>Mycena genomes resolve the evolution of fungal bioluminescence.</title>
        <authorList>
            <person name="Tsai I.J."/>
        </authorList>
    </citation>
    <scope>NUCLEOTIDE SEQUENCE</scope>
    <source>
        <strain evidence="7">160909Yilan</strain>
    </source>
</reference>
<keyword evidence="3 7" id="KW-0121">Carboxypeptidase</keyword>
<organism evidence="7 8">
    <name type="scientific">Mycena sanguinolenta</name>
    <dbReference type="NCBI Taxonomy" id="230812"/>
    <lineage>
        <taxon>Eukaryota</taxon>
        <taxon>Fungi</taxon>
        <taxon>Dikarya</taxon>
        <taxon>Basidiomycota</taxon>
        <taxon>Agaricomycotina</taxon>
        <taxon>Agaricomycetes</taxon>
        <taxon>Agaricomycetidae</taxon>
        <taxon>Agaricales</taxon>
        <taxon>Marasmiineae</taxon>
        <taxon>Mycenaceae</taxon>
        <taxon>Mycena</taxon>
    </lineage>
</organism>
<dbReference type="GO" id="GO:0006508">
    <property type="term" value="P:proteolysis"/>
    <property type="evidence" value="ECO:0007669"/>
    <property type="project" value="UniProtKB-KW"/>
</dbReference>
<dbReference type="SUPFAM" id="SSF53474">
    <property type="entry name" value="alpha/beta-Hydrolases"/>
    <property type="match status" value="1"/>
</dbReference>
<dbReference type="Pfam" id="PF00450">
    <property type="entry name" value="Peptidase_S10"/>
    <property type="match status" value="1"/>
</dbReference>
<dbReference type="GO" id="GO:0000324">
    <property type="term" value="C:fungal-type vacuole"/>
    <property type="evidence" value="ECO:0007669"/>
    <property type="project" value="TreeGrafter"/>
</dbReference>
<dbReference type="OrthoDB" id="443318at2759"/>